<dbReference type="FunFam" id="1.10.10.60:FF:000027">
    <property type="entry name" value="LIM/homeobox protein Lhx9"/>
    <property type="match status" value="1"/>
</dbReference>
<dbReference type="SUPFAM" id="SSF46689">
    <property type="entry name" value="Homeodomain-like"/>
    <property type="match status" value="1"/>
</dbReference>
<keyword evidence="5" id="KW-0440">LIM domain</keyword>
<dbReference type="Pfam" id="PF00046">
    <property type="entry name" value="Homeodomain"/>
    <property type="match status" value="1"/>
</dbReference>
<evidence type="ECO:0000256" key="8">
    <source>
        <dbReference type="ARBA" id="ARBA00023242"/>
    </source>
</evidence>
<dbReference type="CDD" id="cd00086">
    <property type="entry name" value="homeodomain"/>
    <property type="match status" value="1"/>
</dbReference>
<feature type="domain" description="Homeobox" evidence="11">
    <location>
        <begin position="60"/>
        <end position="120"/>
    </location>
</feature>
<evidence type="ECO:0000256" key="3">
    <source>
        <dbReference type="ARBA" id="ARBA00022737"/>
    </source>
</evidence>
<dbReference type="InterPro" id="IPR001356">
    <property type="entry name" value="HD"/>
</dbReference>
<evidence type="ECO:0000256" key="10">
    <source>
        <dbReference type="RuleBase" id="RU000682"/>
    </source>
</evidence>
<evidence type="ECO:0000313" key="13">
    <source>
        <dbReference type="Proteomes" id="UP000274504"/>
    </source>
</evidence>
<keyword evidence="4" id="KW-0862">Zinc</keyword>
<evidence type="ECO:0000256" key="4">
    <source>
        <dbReference type="ARBA" id="ARBA00022833"/>
    </source>
</evidence>
<keyword evidence="6 9" id="KW-0238">DNA-binding</keyword>
<organism evidence="14">
    <name type="scientific">Hymenolepis diminuta</name>
    <name type="common">Rat tapeworm</name>
    <dbReference type="NCBI Taxonomy" id="6216"/>
    <lineage>
        <taxon>Eukaryota</taxon>
        <taxon>Metazoa</taxon>
        <taxon>Spiralia</taxon>
        <taxon>Lophotrochozoa</taxon>
        <taxon>Platyhelminthes</taxon>
        <taxon>Cestoda</taxon>
        <taxon>Eucestoda</taxon>
        <taxon>Cyclophyllidea</taxon>
        <taxon>Hymenolepididae</taxon>
        <taxon>Hymenolepis</taxon>
    </lineage>
</organism>
<evidence type="ECO:0000256" key="9">
    <source>
        <dbReference type="PROSITE-ProRule" id="PRU00108"/>
    </source>
</evidence>
<evidence type="ECO:0000256" key="2">
    <source>
        <dbReference type="ARBA" id="ARBA00022723"/>
    </source>
</evidence>
<evidence type="ECO:0000256" key="7">
    <source>
        <dbReference type="ARBA" id="ARBA00023155"/>
    </source>
</evidence>
<dbReference type="AlphaFoldDB" id="A0A158QCF1"/>
<protein>
    <submittedName>
        <fullName evidence="14">Homeobox domain-containing protein</fullName>
    </submittedName>
</protein>
<reference evidence="12 13" key="2">
    <citation type="submission" date="2018-11" db="EMBL/GenBank/DDBJ databases">
        <authorList>
            <consortium name="Pathogen Informatics"/>
        </authorList>
    </citation>
    <scope>NUCLEOTIDE SEQUENCE [LARGE SCALE GENOMIC DNA]</scope>
</reference>
<evidence type="ECO:0000259" key="11">
    <source>
        <dbReference type="PROSITE" id="PS50071"/>
    </source>
</evidence>
<dbReference type="EMBL" id="UYSG01000261">
    <property type="protein sequence ID" value="VDL18878.1"/>
    <property type="molecule type" value="Genomic_DNA"/>
</dbReference>
<evidence type="ECO:0000313" key="14">
    <source>
        <dbReference type="WBParaSite" id="HDID_0000141601-mRNA-1"/>
    </source>
</evidence>
<dbReference type="OrthoDB" id="10068367at2759"/>
<keyword evidence="2" id="KW-0479">Metal-binding</keyword>
<dbReference type="WBParaSite" id="HDID_0000141601-mRNA-1">
    <property type="protein sequence ID" value="HDID_0000141601-mRNA-1"/>
    <property type="gene ID" value="HDID_0000141601"/>
</dbReference>
<dbReference type="PANTHER" id="PTHR24208:SF127">
    <property type="entry name" value="LIM_HOMEOBOX PROTEIN AWH"/>
    <property type="match status" value="1"/>
</dbReference>
<comment type="subcellular location">
    <subcellularLocation>
        <location evidence="1 9 10">Nucleus</location>
    </subcellularLocation>
</comment>
<keyword evidence="3" id="KW-0677">Repeat</keyword>
<dbReference type="GO" id="GO:0005634">
    <property type="term" value="C:nucleus"/>
    <property type="evidence" value="ECO:0007669"/>
    <property type="project" value="UniProtKB-SubCell"/>
</dbReference>
<sequence>MQLKLDPLDHISIESTPPVEELMSNEENNKLFAPPLHNILSQNRRCSSIRQRSLASGNASRSKRIRTSFTPQQIAILHAYFKTVINPDGQQLEQIAQVTNLPKRVTQVWFQNARARKKKSGSTSMQIPQIISNQQSEGIQEDSSYEFPSITSLNGAVDLTLENDSEACMSSPISSQLSCSIEDASMGQFFTQGSVI</sequence>
<dbReference type="GO" id="GO:0030182">
    <property type="term" value="P:neuron differentiation"/>
    <property type="evidence" value="ECO:0007669"/>
    <property type="project" value="TreeGrafter"/>
</dbReference>
<feature type="DNA-binding region" description="Homeobox" evidence="9">
    <location>
        <begin position="62"/>
        <end position="121"/>
    </location>
</feature>
<dbReference type="STRING" id="6216.A0A158QCF1"/>
<proteinExistence type="predicted"/>
<evidence type="ECO:0000256" key="5">
    <source>
        <dbReference type="ARBA" id="ARBA00023038"/>
    </source>
</evidence>
<dbReference type="InterPro" id="IPR050453">
    <property type="entry name" value="LIM_Homeobox_TF"/>
</dbReference>
<keyword evidence="8 9" id="KW-0539">Nucleus</keyword>
<evidence type="ECO:0000256" key="1">
    <source>
        <dbReference type="ARBA" id="ARBA00004123"/>
    </source>
</evidence>
<evidence type="ECO:0000313" key="12">
    <source>
        <dbReference type="EMBL" id="VDL18878.1"/>
    </source>
</evidence>
<dbReference type="PROSITE" id="PS50071">
    <property type="entry name" value="HOMEOBOX_2"/>
    <property type="match status" value="1"/>
</dbReference>
<dbReference type="GO" id="GO:0046872">
    <property type="term" value="F:metal ion binding"/>
    <property type="evidence" value="ECO:0007669"/>
    <property type="project" value="UniProtKB-KW"/>
</dbReference>
<dbReference type="GO" id="GO:0000981">
    <property type="term" value="F:DNA-binding transcription factor activity, RNA polymerase II-specific"/>
    <property type="evidence" value="ECO:0007669"/>
    <property type="project" value="TreeGrafter"/>
</dbReference>
<dbReference type="PANTHER" id="PTHR24208">
    <property type="entry name" value="LIM/HOMEOBOX PROTEIN LHX"/>
    <property type="match status" value="1"/>
</dbReference>
<gene>
    <name evidence="12" type="ORF">HDID_LOCUS1417</name>
</gene>
<reference evidence="14" key="1">
    <citation type="submission" date="2016-04" db="UniProtKB">
        <authorList>
            <consortium name="WormBaseParasite"/>
        </authorList>
    </citation>
    <scope>IDENTIFICATION</scope>
</reference>
<dbReference type="Gene3D" id="1.10.10.60">
    <property type="entry name" value="Homeodomain-like"/>
    <property type="match status" value="1"/>
</dbReference>
<dbReference type="Proteomes" id="UP000274504">
    <property type="component" value="Unassembled WGS sequence"/>
</dbReference>
<accession>A0A158QCF1</accession>
<keyword evidence="7 9" id="KW-0371">Homeobox</keyword>
<name>A0A158QCF1_HYMDI</name>
<evidence type="ECO:0000256" key="6">
    <source>
        <dbReference type="ARBA" id="ARBA00023125"/>
    </source>
</evidence>
<dbReference type="InterPro" id="IPR009057">
    <property type="entry name" value="Homeodomain-like_sf"/>
</dbReference>
<dbReference type="GO" id="GO:0000977">
    <property type="term" value="F:RNA polymerase II transcription regulatory region sequence-specific DNA binding"/>
    <property type="evidence" value="ECO:0007669"/>
    <property type="project" value="TreeGrafter"/>
</dbReference>
<dbReference type="SMART" id="SM00389">
    <property type="entry name" value="HOX"/>
    <property type="match status" value="1"/>
</dbReference>